<keyword evidence="6" id="KW-1185">Reference proteome</keyword>
<feature type="domain" description="Glycosyl transferase family 1" evidence="4">
    <location>
        <begin position="235"/>
        <end position="393"/>
    </location>
</feature>
<dbReference type="PANTHER" id="PTHR12526:SF640">
    <property type="entry name" value="COLANIC ACID BIOSYNTHESIS GLYCOSYLTRANSFERASE WCAL-RELATED"/>
    <property type="match status" value="1"/>
</dbReference>
<dbReference type="Pfam" id="PF00534">
    <property type="entry name" value="Glycos_transf_1"/>
    <property type="match status" value="1"/>
</dbReference>
<dbReference type="Proteomes" id="UP000027616">
    <property type="component" value="Chromosome I"/>
</dbReference>
<evidence type="ECO:0000313" key="5">
    <source>
        <dbReference type="EMBL" id="CDN30163.1"/>
    </source>
</evidence>
<sequence>MRILFITPGSGDKSYCGNCYRDALYARSLERAGNDVVLMPLYLPVGEFVSKRQSPIFFSATAFYVACKIFRGRRIPRLLEEILNSRPMLKIAASMSGTTSSSGMERMTLAMIDGENEAFNEQAELLVDWITNHYQPHVVHISSSLLIGIAKYLKNMIKAKMVCSIQDEEIWIDELKKPWDKLAWQKIGENARFVDTFVTTSNYYRRYIATKVPLIKDVEVVYPGVELPAFAGVQYPDNPTIGFFNRMSRANGLGDLVDAFISLKKKGTIPNLKLKLAGGYSGEDDRFIKELRKQLKPYACCVEFVEGYELARHEDFMNTITVLCVPIRYNEAASIYLIEAMAGGKPVVQPARGSFEEIVGAGGVLYAEGELARALERILSDSALYKECSQAAKILALARYDESKVAARLEQIYATK</sequence>
<evidence type="ECO:0000256" key="2">
    <source>
        <dbReference type="ARBA" id="ARBA00022676"/>
    </source>
</evidence>
<gene>
    <name evidence="5" type="ORF">BN938_0056</name>
</gene>
<accession>A0A060R8U2</accession>
<keyword evidence="3" id="KW-0808">Transferase</keyword>
<protein>
    <submittedName>
        <fullName evidence="5">Polysaccharide biosynthesis</fullName>
    </submittedName>
</protein>
<dbReference type="InterPro" id="IPR001296">
    <property type="entry name" value="Glyco_trans_1"/>
</dbReference>
<reference evidence="5 6" key="1">
    <citation type="journal article" date="2015" name="Genome Announc.">
        <title>Complete Genome Sequence of the Novel Leech Symbiont Mucinivorans hirudinis M3T.</title>
        <authorList>
            <person name="Nelson M.C."/>
            <person name="Bomar L."/>
            <person name="Graf J."/>
        </authorList>
    </citation>
    <scope>NUCLEOTIDE SEQUENCE [LARGE SCALE GENOMIC DNA]</scope>
    <source>
        <strain evidence="6">M3</strain>
    </source>
</reference>
<keyword evidence="2" id="KW-0328">Glycosyltransferase</keyword>
<dbReference type="PANTHER" id="PTHR12526">
    <property type="entry name" value="GLYCOSYLTRANSFERASE"/>
    <property type="match status" value="1"/>
</dbReference>
<dbReference type="Gene3D" id="3.40.50.2000">
    <property type="entry name" value="Glycogen Phosphorylase B"/>
    <property type="match status" value="2"/>
</dbReference>
<dbReference type="KEGG" id="rbc:BN938_0056"/>
<dbReference type="CDD" id="cd03801">
    <property type="entry name" value="GT4_PimA-like"/>
    <property type="match status" value="1"/>
</dbReference>
<evidence type="ECO:0000313" key="6">
    <source>
        <dbReference type="Proteomes" id="UP000027616"/>
    </source>
</evidence>
<evidence type="ECO:0000259" key="4">
    <source>
        <dbReference type="Pfam" id="PF00534"/>
    </source>
</evidence>
<comment type="similarity">
    <text evidence="1">Belongs to the glycosyltransferase group 1 family. Glycosyltransferase 4 subfamily.</text>
</comment>
<organism evidence="5 6">
    <name type="scientific">Mucinivorans hirudinis</name>
    <dbReference type="NCBI Taxonomy" id="1433126"/>
    <lineage>
        <taxon>Bacteria</taxon>
        <taxon>Pseudomonadati</taxon>
        <taxon>Bacteroidota</taxon>
        <taxon>Bacteroidia</taxon>
        <taxon>Bacteroidales</taxon>
        <taxon>Rikenellaceae</taxon>
        <taxon>Mucinivorans</taxon>
    </lineage>
</organism>
<evidence type="ECO:0000256" key="3">
    <source>
        <dbReference type="ARBA" id="ARBA00022679"/>
    </source>
</evidence>
<dbReference type="STRING" id="1433126.BN938_0056"/>
<dbReference type="HOGENOM" id="CLU_049166_0_0_10"/>
<dbReference type="SUPFAM" id="SSF53756">
    <property type="entry name" value="UDP-Glycosyltransferase/glycogen phosphorylase"/>
    <property type="match status" value="1"/>
</dbReference>
<dbReference type="GO" id="GO:0016757">
    <property type="term" value="F:glycosyltransferase activity"/>
    <property type="evidence" value="ECO:0007669"/>
    <property type="project" value="UniProtKB-KW"/>
</dbReference>
<name>A0A060R8U2_9BACT</name>
<dbReference type="eggNOG" id="COG0438">
    <property type="taxonomic scope" value="Bacteria"/>
</dbReference>
<dbReference type="EMBL" id="HG934468">
    <property type="protein sequence ID" value="CDN30163.1"/>
    <property type="molecule type" value="Genomic_DNA"/>
</dbReference>
<evidence type="ECO:0000256" key="1">
    <source>
        <dbReference type="ARBA" id="ARBA00009481"/>
    </source>
</evidence>
<dbReference type="AlphaFoldDB" id="A0A060R8U2"/>
<proteinExistence type="inferred from homology"/>